<protein>
    <submittedName>
        <fullName evidence="1">Unnamed protein product</fullName>
    </submittedName>
</protein>
<organism evidence="1 2">
    <name type="scientific">Ambrosiozyma monospora</name>
    <name type="common">Yeast</name>
    <name type="synonym">Endomycopsis monosporus</name>
    <dbReference type="NCBI Taxonomy" id="43982"/>
    <lineage>
        <taxon>Eukaryota</taxon>
        <taxon>Fungi</taxon>
        <taxon>Dikarya</taxon>
        <taxon>Ascomycota</taxon>
        <taxon>Saccharomycotina</taxon>
        <taxon>Pichiomycetes</taxon>
        <taxon>Pichiales</taxon>
        <taxon>Pichiaceae</taxon>
        <taxon>Ambrosiozyma</taxon>
    </lineage>
</organism>
<gene>
    <name evidence="1" type="ORF">Amon02_000932100</name>
</gene>
<reference evidence="1" key="1">
    <citation type="submission" date="2023-04" db="EMBL/GenBank/DDBJ databases">
        <title>Ambrosiozyma monospora NBRC 10751.</title>
        <authorList>
            <person name="Ichikawa N."/>
            <person name="Sato H."/>
            <person name="Tonouchi N."/>
        </authorList>
    </citation>
    <scope>NUCLEOTIDE SEQUENCE</scope>
    <source>
        <strain evidence="1">NBRC 10751</strain>
    </source>
</reference>
<evidence type="ECO:0000313" key="1">
    <source>
        <dbReference type="EMBL" id="GME93435.1"/>
    </source>
</evidence>
<sequence>MLNFDMKFEVRARGNWNLDLGDLFDLLFGRNLFCKDCTNVYNQTVLLDSLSLLNIPVNITDTGKLKAQHQHQQNQNGMLQMIRRVTDLPLIKILTSQLPRKKRFDPEFAIQ</sequence>
<dbReference type="EMBL" id="BSXS01008717">
    <property type="protein sequence ID" value="GME93435.1"/>
    <property type="molecule type" value="Genomic_DNA"/>
</dbReference>
<dbReference type="Proteomes" id="UP001165064">
    <property type="component" value="Unassembled WGS sequence"/>
</dbReference>
<name>A0ACB5TRN4_AMBMO</name>
<evidence type="ECO:0000313" key="2">
    <source>
        <dbReference type="Proteomes" id="UP001165064"/>
    </source>
</evidence>
<accession>A0ACB5TRN4</accession>
<proteinExistence type="predicted"/>
<comment type="caution">
    <text evidence="1">The sequence shown here is derived from an EMBL/GenBank/DDBJ whole genome shotgun (WGS) entry which is preliminary data.</text>
</comment>
<keyword evidence="2" id="KW-1185">Reference proteome</keyword>